<dbReference type="RefSeq" id="WP_128795740.1">
    <property type="nucleotide sequence ID" value="NZ_CP034669.1"/>
</dbReference>
<evidence type="ECO:0000313" key="2">
    <source>
        <dbReference type="Proteomes" id="UP000288758"/>
    </source>
</evidence>
<dbReference type="EMBL" id="CP034669">
    <property type="protein sequence ID" value="QAT83629.1"/>
    <property type="molecule type" value="Genomic_DNA"/>
</dbReference>
<proteinExistence type="predicted"/>
<dbReference type="AlphaFoldDB" id="A0A410RNW5"/>
<dbReference type="Proteomes" id="UP000288758">
    <property type="component" value="Chromosome"/>
</dbReference>
<evidence type="ECO:0000313" key="1">
    <source>
        <dbReference type="EMBL" id="QAT83629.1"/>
    </source>
</evidence>
<organism evidence="1 2">
    <name type="scientific">Corallococcus coralloides</name>
    <name type="common">Myxococcus coralloides</name>
    <dbReference type="NCBI Taxonomy" id="184914"/>
    <lineage>
        <taxon>Bacteria</taxon>
        <taxon>Pseudomonadati</taxon>
        <taxon>Myxococcota</taxon>
        <taxon>Myxococcia</taxon>
        <taxon>Myxococcales</taxon>
        <taxon>Cystobacterineae</taxon>
        <taxon>Myxococcaceae</taxon>
        <taxon>Corallococcus</taxon>
    </lineage>
</organism>
<name>A0A410RNW5_CORCK</name>
<sequence>MPSRSWRRTVSLTATLGLCACGGPENTYLLDFGYGSDTILWAPDNTRFEPAPDTFVSLDRLFFKVETLTFRLADLRMDLPPEVRCEDYEEVLSPEMSCESGVAGLPGEHLPLDQVGSPGVLRLPGPVELGTGKRLSVGGEQVFIPRVSYSAIDTLWVPGTPEHPSFQLRARFTYQGKPHVLEFAFQSDEPMRFEYQGVPTGLPREFSKYPAAFGGTLDMGGWLAGIDISGCLATGDLTLDGDVLRLETGRGACANAATRMRLSIQQSGDLFTGLRR</sequence>
<evidence type="ECO:0008006" key="3">
    <source>
        <dbReference type="Google" id="ProtNLM"/>
    </source>
</evidence>
<gene>
    <name evidence="1" type="ORF">EJ065_2043</name>
</gene>
<dbReference type="PROSITE" id="PS51257">
    <property type="entry name" value="PROKAR_LIPOPROTEIN"/>
    <property type="match status" value="1"/>
</dbReference>
<accession>A0A410RNW5</accession>
<protein>
    <recommendedName>
        <fullName evidence="3">Lipoprotein</fullName>
    </recommendedName>
</protein>
<reference evidence="1 2" key="1">
    <citation type="submission" date="2018-12" db="EMBL/GenBank/DDBJ databases">
        <title>Complete Genome Sequence of the Corallopyronin A producing Myxobacterium Corallococcus coralloides B035.</title>
        <authorList>
            <person name="Bouhired S.M."/>
            <person name="Rupp O."/>
            <person name="Blom J."/>
            <person name="Schaeberle T.F."/>
            <person name="Kehraus S."/>
            <person name="Schiefer A."/>
            <person name="Pfarr K."/>
            <person name="Goesmann A."/>
            <person name="Hoerauf A."/>
            <person name="Koenig G.M."/>
        </authorList>
    </citation>
    <scope>NUCLEOTIDE SEQUENCE [LARGE SCALE GENOMIC DNA]</scope>
    <source>
        <strain evidence="1 2">B035</strain>
    </source>
</reference>